<accession>A0A9N9TUW1</accession>
<reference evidence="4" key="1">
    <citation type="submission" date="2022-01" db="EMBL/GenBank/DDBJ databases">
        <authorList>
            <person name="King R."/>
        </authorList>
    </citation>
    <scope>NUCLEOTIDE SEQUENCE</scope>
</reference>
<dbReference type="CDD" id="cd04514">
    <property type="entry name" value="Taspase1_like"/>
    <property type="match status" value="1"/>
</dbReference>
<dbReference type="InterPro" id="IPR037464">
    <property type="entry name" value="Taspase1"/>
</dbReference>
<dbReference type="GO" id="GO:0004298">
    <property type="term" value="F:threonine-type endopeptidase activity"/>
    <property type="evidence" value="ECO:0007669"/>
    <property type="project" value="InterPro"/>
</dbReference>
<evidence type="ECO:0000256" key="1">
    <source>
        <dbReference type="ARBA" id="ARBA00010872"/>
    </source>
</evidence>
<dbReference type="Gene3D" id="3.60.20.30">
    <property type="entry name" value="(Glycosyl)asparaginase"/>
    <property type="match status" value="1"/>
</dbReference>
<evidence type="ECO:0000256" key="3">
    <source>
        <dbReference type="PIRSR" id="PIRSR600246-3"/>
    </source>
</evidence>
<dbReference type="InterPro" id="IPR000246">
    <property type="entry name" value="Peptidase_T2"/>
</dbReference>
<dbReference type="GO" id="GO:0005737">
    <property type="term" value="C:cytoplasm"/>
    <property type="evidence" value="ECO:0007669"/>
    <property type="project" value="TreeGrafter"/>
</dbReference>
<evidence type="ECO:0000313" key="4">
    <source>
        <dbReference type="EMBL" id="CAG9863074.1"/>
    </source>
</evidence>
<feature type="active site" description="Nucleophile" evidence="2">
    <location>
        <position position="174"/>
    </location>
</feature>
<gene>
    <name evidence="4" type="ORF">PHYEVI_LOCUS9375</name>
</gene>
<proteinExistence type="inferred from homology"/>
<dbReference type="Pfam" id="PF01112">
    <property type="entry name" value="Asparaginase_2"/>
    <property type="match status" value="1"/>
</dbReference>
<protein>
    <recommendedName>
        <fullName evidence="6">Threonine aspartase 1</fullName>
    </recommendedName>
</protein>
<organism evidence="4 5">
    <name type="scientific">Phyllotreta striolata</name>
    <name type="common">Striped flea beetle</name>
    <name type="synonym">Crioceris striolata</name>
    <dbReference type="NCBI Taxonomy" id="444603"/>
    <lineage>
        <taxon>Eukaryota</taxon>
        <taxon>Metazoa</taxon>
        <taxon>Ecdysozoa</taxon>
        <taxon>Arthropoda</taxon>
        <taxon>Hexapoda</taxon>
        <taxon>Insecta</taxon>
        <taxon>Pterygota</taxon>
        <taxon>Neoptera</taxon>
        <taxon>Endopterygota</taxon>
        <taxon>Coleoptera</taxon>
        <taxon>Polyphaga</taxon>
        <taxon>Cucujiformia</taxon>
        <taxon>Chrysomeloidea</taxon>
        <taxon>Chrysomelidae</taxon>
        <taxon>Galerucinae</taxon>
        <taxon>Alticini</taxon>
        <taxon>Phyllotreta</taxon>
    </lineage>
</organism>
<dbReference type="AlphaFoldDB" id="A0A9N9TUW1"/>
<dbReference type="PANTHER" id="PTHR10188">
    <property type="entry name" value="L-ASPARAGINASE"/>
    <property type="match status" value="1"/>
</dbReference>
<dbReference type="SUPFAM" id="SSF56235">
    <property type="entry name" value="N-terminal nucleophile aminohydrolases (Ntn hydrolases)"/>
    <property type="match status" value="1"/>
</dbReference>
<dbReference type="InterPro" id="IPR029055">
    <property type="entry name" value="Ntn_hydrolases_N"/>
</dbReference>
<evidence type="ECO:0008006" key="6">
    <source>
        <dbReference type="Google" id="ProtNLM"/>
    </source>
</evidence>
<dbReference type="OrthoDB" id="77601at2759"/>
<feature type="site" description="Cleavage; by autolysis" evidence="3">
    <location>
        <begin position="173"/>
        <end position="174"/>
    </location>
</feature>
<dbReference type="GO" id="GO:0051604">
    <property type="term" value="P:protein maturation"/>
    <property type="evidence" value="ECO:0007669"/>
    <property type="project" value="TreeGrafter"/>
</dbReference>
<dbReference type="PANTHER" id="PTHR10188:SF8">
    <property type="entry name" value="THREONINE ASPARTASE 1"/>
    <property type="match status" value="1"/>
</dbReference>
<dbReference type="EMBL" id="OU900099">
    <property type="protein sequence ID" value="CAG9863074.1"/>
    <property type="molecule type" value="Genomic_DNA"/>
</dbReference>
<comment type="similarity">
    <text evidence="1">Belongs to the Ntn-hydrolase family.</text>
</comment>
<evidence type="ECO:0000313" key="5">
    <source>
        <dbReference type="Proteomes" id="UP001153712"/>
    </source>
</evidence>
<evidence type="ECO:0000256" key="2">
    <source>
        <dbReference type="PIRSR" id="PIRSR600246-1"/>
    </source>
</evidence>
<dbReference type="Proteomes" id="UP001153712">
    <property type="component" value="Chromosome 6"/>
</dbReference>
<name>A0A9N9TUW1_PHYSR</name>
<keyword evidence="5" id="KW-1185">Reference proteome</keyword>
<dbReference type="FunFam" id="3.60.20.30:FF:000006">
    <property type="entry name" value="Threonine aspartase"/>
    <property type="match status" value="1"/>
</dbReference>
<sequence length="353" mass="37217">MPGVVAVHCGAGSHNSSLFKDYKKLCNRACEKAAKVLEDGGSAVDAVKVAVVVLENDPLTNCGYGSNLTSDGTVENDASIMDGKTLNFGACGAVKKVKNPVELAYCLCVNQSNSMPLGLIPPSLLVGQGGLDYARNVGLKIVKHNDLISAKATKQFNQYSKLLEAHQKDLLLDTVGAVCIDGSGHVAAACSSGGILLKKPGRVGQAAIFASGSWADSTDKEKESSIAVCTTGCGEHLIQTQLAKEISVDLKHTTCPTVDLHKSMNEKFLLSKFLRNVQNKMGGALVLHRDYLTGDIGVMWGHSTETMVVGYMGAGDKKPKCQFSVLPKHVQAGTAVIVGGSKFYTIDNSSKIS</sequence>